<evidence type="ECO:0000256" key="4">
    <source>
        <dbReference type="ARBA" id="ARBA00022833"/>
    </source>
</evidence>
<dbReference type="GO" id="GO:0046872">
    <property type="term" value="F:metal ion binding"/>
    <property type="evidence" value="ECO:0007669"/>
    <property type="project" value="UniProtKB-KW"/>
</dbReference>
<keyword evidence="2" id="KW-0479">Metal-binding</keyword>
<proteinExistence type="inferred from homology"/>
<dbReference type="InterPro" id="IPR001405">
    <property type="entry name" value="UPF0758"/>
</dbReference>
<dbReference type="EMBL" id="MEVB01000050">
    <property type="protein sequence ID" value="OGC51183.1"/>
    <property type="molecule type" value="Genomic_DNA"/>
</dbReference>
<evidence type="ECO:0000313" key="8">
    <source>
        <dbReference type="EMBL" id="OGC51183.1"/>
    </source>
</evidence>
<dbReference type="Pfam" id="PF04002">
    <property type="entry name" value="RadC"/>
    <property type="match status" value="1"/>
</dbReference>
<keyword evidence="4" id="KW-0862">Zinc</keyword>
<dbReference type="PROSITE" id="PS01302">
    <property type="entry name" value="UPF0758"/>
    <property type="match status" value="1"/>
</dbReference>
<evidence type="ECO:0000256" key="6">
    <source>
        <dbReference type="RuleBase" id="RU003797"/>
    </source>
</evidence>
<keyword evidence="1" id="KW-0645">Protease</keyword>
<dbReference type="InterPro" id="IPR037518">
    <property type="entry name" value="MPN"/>
</dbReference>
<dbReference type="AlphaFoldDB" id="A0A1F4V3W1"/>
<reference evidence="8 9" key="1">
    <citation type="journal article" date="2016" name="Nat. Commun.">
        <title>Thousands of microbial genomes shed light on interconnected biogeochemical processes in an aquifer system.</title>
        <authorList>
            <person name="Anantharaman K."/>
            <person name="Brown C.T."/>
            <person name="Hug L.A."/>
            <person name="Sharon I."/>
            <person name="Castelle C.J."/>
            <person name="Probst A.J."/>
            <person name="Thomas B.C."/>
            <person name="Singh A."/>
            <person name="Wilkins M.J."/>
            <person name="Karaoz U."/>
            <person name="Brodie E.L."/>
            <person name="Williams K.H."/>
            <person name="Hubbard S.S."/>
            <person name="Banfield J.F."/>
        </authorList>
    </citation>
    <scope>NUCLEOTIDE SEQUENCE [LARGE SCALE GENOMIC DNA]</scope>
</reference>
<dbReference type="Proteomes" id="UP000176853">
    <property type="component" value="Unassembled WGS sequence"/>
</dbReference>
<dbReference type="Gene3D" id="3.40.140.10">
    <property type="entry name" value="Cytidine Deaminase, domain 2"/>
    <property type="match status" value="1"/>
</dbReference>
<protein>
    <recommendedName>
        <fullName evidence="7">MPN domain-containing protein</fullName>
    </recommendedName>
</protein>
<evidence type="ECO:0000256" key="3">
    <source>
        <dbReference type="ARBA" id="ARBA00022801"/>
    </source>
</evidence>
<evidence type="ECO:0000256" key="2">
    <source>
        <dbReference type="ARBA" id="ARBA00022723"/>
    </source>
</evidence>
<dbReference type="PANTHER" id="PTHR30471">
    <property type="entry name" value="DNA REPAIR PROTEIN RADC"/>
    <property type="match status" value="1"/>
</dbReference>
<dbReference type="GO" id="GO:0006508">
    <property type="term" value="P:proteolysis"/>
    <property type="evidence" value="ECO:0007669"/>
    <property type="project" value="UniProtKB-KW"/>
</dbReference>
<dbReference type="PROSITE" id="PS50249">
    <property type="entry name" value="MPN"/>
    <property type="match status" value="1"/>
</dbReference>
<dbReference type="CDD" id="cd08071">
    <property type="entry name" value="MPN_DUF2466"/>
    <property type="match status" value="1"/>
</dbReference>
<dbReference type="InterPro" id="IPR020891">
    <property type="entry name" value="UPF0758_CS"/>
</dbReference>
<dbReference type="NCBIfam" id="TIGR00608">
    <property type="entry name" value="radc"/>
    <property type="match status" value="1"/>
</dbReference>
<organism evidence="8 9">
    <name type="scientific">candidate division WWE3 bacterium RIFCSPHIGHO2_01_FULL_43_9</name>
    <dbReference type="NCBI Taxonomy" id="1802618"/>
    <lineage>
        <taxon>Bacteria</taxon>
        <taxon>Katanobacteria</taxon>
    </lineage>
</organism>
<dbReference type="InterPro" id="IPR046778">
    <property type="entry name" value="UPF0758_N"/>
</dbReference>
<dbReference type="NCBIfam" id="NF000642">
    <property type="entry name" value="PRK00024.1"/>
    <property type="match status" value="1"/>
</dbReference>
<dbReference type="Pfam" id="PF20582">
    <property type="entry name" value="UPF0758_N"/>
    <property type="match status" value="1"/>
</dbReference>
<dbReference type="PANTHER" id="PTHR30471:SF3">
    <property type="entry name" value="UPF0758 PROTEIN YEES-RELATED"/>
    <property type="match status" value="1"/>
</dbReference>
<evidence type="ECO:0000313" key="9">
    <source>
        <dbReference type="Proteomes" id="UP000176853"/>
    </source>
</evidence>
<comment type="similarity">
    <text evidence="6">Belongs to the UPF0758 family.</text>
</comment>
<dbReference type="GO" id="GO:0008237">
    <property type="term" value="F:metallopeptidase activity"/>
    <property type="evidence" value="ECO:0007669"/>
    <property type="project" value="UniProtKB-KW"/>
</dbReference>
<keyword evidence="5" id="KW-0482">Metalloprotease</keyword>
<accession>A0A1F4V3W1</accession>
<comment type="caution">
    <text evidence="8">The sequence shown here is derived from an EMBL/GenBank/DDBJ whole genome shotgun (WGS) entry which is preliminary data.</text>
</comment>
<evidence type="ECO:0000259" key="7">
    <source>
        <dbReference type="PROSITE" id="PS50249"/>
    </source>
</evidence>
<feature type="domain" description="MPN" evidence="7">
    <location>
        <begin position="105"/>
        <end position="226"/>
    </location>
</feature>
<dbReference type="InterPro" id="IPR025657">
    <property type="entry name" value="RadC_JAB"/>
</dbReference>
<gene>
    <name evidence="8" type="ORF">A2709_02365</name>
</gene>
<name>A0A1F4V3W1_UNCKA</name>
<evidence type="ECO:0000256" key="1">
    <source>
        <dbReference type="ARBA" id="ARBA00022670"/>
    </source>
</evidence>
<evidence type="ECO:0000256" key="5">
    <source>
        <dbReference type="ARBA" id="ARBA00023049"/>
    </source>
</evidence>
<keyword evidence="3" id="KW-0378">Hydrolase</keyword>
<sequence length="228" mass="25054">MLTDIHKGCNNCCVRPREKIVKYGVENLTDSELVAVIIRTGSRKRACSKLADYLVNKGKVLHVPRLAPADLTKLEGVGLAKACALVAALELGLRVKLPGGFGQRQFLKPTDFASLLEEYRYSKKEHVVGFYLNGRCNLLHRELLFLGSFDSVEVKAVDVFDPAITHKTSTVILAHNHPSGDSNPSASDIEITKDLIKAGDILGLKLLDHLIVSDQGLFSFKARGLMKF</sequence>